<proteinExistence type="predicted"/>
<dbReference type="AlphaFoldDB" id="K9VWZ1"/>
<dbReference type="Gene3D" id="2.30.170.10">
    <property type="match status" value="1"/>
</dbReference>
<evidence type="ECO:0000256" key="2">
    <source>
        <dbReference type="ARBA" id="ARBA00022851"/>
    </source>
</evidence>
<dbReference type="EMBL" id="CP003620">
    <property type="protein sequence ID" value="AFZ12613.1"/>
    <property type="molecule type" value="Genomic_DNA"/>
</dbReference>
<keyword evidence="2" id="KW-0480">Metal-thiolate cluster</keyword>
<evidence type="ECO:0000313" key="4">
    <source>
        <dbReference type="Proteomes" id="UP000010472"/>
    </source>
</evidence>
<dbReference type="InterPro" id="IPR000518">
    <property type="entry name" value="Metalthion_fam14_prok"/>
</dbReference>
<protein>
    <submittedName>
        <fullName evidence="3">Metallothionein family 14</fullName>
    </submittedName>
</protein>
<sequence>MTTVTSMKCACDSCLCVVNIGEAIEKDEKYYCSQPCANGHADGEGCGHSGCGCS</sequence>
<dbReference type="OrthoDB" id="468089at2"/>
<organism evidence="3 4">
    <name type="scientific">Crinalium epipsammum PCC 9333</name>
    <dbReference type="NCBI Taxonomy" id="1173022"/>
    <lineage>
        <taxon>Bacteria</taxon>
        <taxon>Bacillati</taxon>
        <taxon>Cyanobacteriota</taxon>
        <taxon>Cyanophyceae</taxon>
        <taxon>Gomontiellales</taxon>
        <taxon>Gomontiellaceae</taxon>
        <taxon>Crinalium</taxon>
    </lineage>
</organism>
<dbReference type="InterPro" id="IPR017854">
    <property type="entry name" value="Metalthion_dom_sf"/>
</dbReference>
<dbReference type="STRING" id="1173022.Cri9333_1726"/>
<dbReference type="eggNOG" id="ENOG50330JR">
    <property type="taxonomic scope" value="Bacteria"/>
</dbReference>
<keyword evidence="4" id="KW-1185">Reference proteome</keyword>
<gene>
    <name evidence="3" type="ORF">Cri9333_1726</name>
</gene>
<evidence type="ECO:0000313" key="3">
    <source>
        <dbReference type="EMBL" id="AFZ12613.1"/>
    </source>
</evidence>
<name>K9VWZ1_9CYAN</name>
<dbReference type="PRINTS" id="PR00859">
    <property type="entry name" value="MTPROKARYOTE"/>
</dbReference>
<dbReference type="RefSeq" id="WP_015202733.1">
    <property type="nucleotide sequence ID" value="NC_019753.1"/>
</dbReference>
<dbReference type="HOGENOM" id="CLU_192999_1_0_3"/>
<accession>K9VWZ1</accession>
<reference evidence="3 4" key="1">
    <citation type="submission" date="2012-06" db="EMBL/GenBank/DDBJ databases">
        <title>Finished chromosome of genome of Crinalium epipsammum PCC 9333.</title>
        <authorList>
            <consortium name="US DOE Joint Genome Institute"/>
            <person name="Gugger M."/>
            <person name="Coursin T."/>
            <person name="Rippka R."/>
            <person name="Tandeau De Marsac N."/>
            <person name="Huntemann M."/>
            <person name="Wei C.-L."/>
            <person name="Han J."/>
            <person name="Detter J.C."/>
            <person name="Han C."/>
            <person name="Tapia R."/>
            <person name="Davenport K."/>
            <person name="Daligault H."/>
            <person name="Erkkila T."/>
            <person name="Gu W."/>
            <person name="Munk A.C.C."/>
            <person name="Teshima H."/>
            <person name="Xu Y."/>
            <person name="Chain P."/>
            <person name="Chen A."/>
            <person name="Krypides N."/>
            <person name="Mavromatis K."/>
            <person name="Markowitz V."/>
            <person name="Szeto E."/>
            <person name="Ivanova N."/>
            <person name="Mikhailova N."/>
            <person name="Ovchinnikova G."/>
            <person name="Pagani I."/>
            <person name="Pati A."/>
            <person name="Goodwin L."/>
            <person name="Peters L."/>
            <person name="Pitluck S."/>
            <person name="Woyke T."/>
            <person name="Kerfeld C."/>
        </authorList>
    </citation>
    <scope>NUCLEOTIDE SEQUENCE [LARGE SCALE GENOMIC DNA]</scope>
    <source>
        <strain evidence="3 4">PCC 9333</strain>
    </source>
</reference>
<dbReference type="KEGG" id="cep:Cri9333_1726"/>
<evidence type="ECO:0000256" key="1">
    <source>
        <dbReference type="ARBA" id="ARBA00022723"/>
    </source>
</evidence>
<dbReference type="Pfam" id="PF02069">
    <property type="entry name" value="Metallothio_Pro"/>
    <property type="match status" value="1"/>
</dbReference>
<dbReference type="Proteomes" id="UP000010472">
    <property type="component" value="Chromosome"/>
</dbReference>
<keyword evidence="1" id="KW-0479">Metal-binding</keyword>
<dbReference type="GO" id="GO:0046872">
    <property type="term" value="F:metal ion binding"/>
    <property type="evidence" value="ECO:0007669"/>
    <property type="project" value="UniProtKB-KW"/>
</dbReference>
<dbReference type="SUPFAM" id="SSF57868">
    <property type="entry name" value="Metallothionein"/>
    <property type="match status" value="1"/>
</dbReference>